<protein>
    <recommendedName>
        <fullName evidence="4">DUF5666 domain-containing protein</fullName>
    </recommendedName>
</protein>
<proteinExistence type="predicted"/>
<accession>A0ABW1LDC0</accession>
<dbReference type="EMBL" id="JBHSRJ010000001">
    <property type="protein sequence ID" value="MFC6041683.1"/>
    <property type="molecule type" value="Genomic_DNA"/>
</dbReference>
<gene>
    <name evidence="2" type="ORF">ACFPYL_01270</name>
</gene>
<keyword evidence="3" id="KW-1185">Reference proteome</keyword>
<evidence type="ECO:0008006" key="4">
    <source>
        <dbReference type="Google" id="ProtNLM"/>
    </source>
</evidence>
<organism evidence="2 3">
    <name type="scientific">Nocardioides hankookensis</name>
    <dbReference type="NCBI Taxonomy" id="443157"/>
    <lineage>
        <taxon>Bacteria</taxon>
        <taxon>Bacillati</taxon>
        <taxon>Actinomycetota</taxon>
        <taxon>Actinomycetes</taxon>
        <taxon>Propionibacteriales</taxon>
        <taxon>Nocardioidaceae</taxon>
        <taxon>Nocardioides</taxon>
    </lineage>
</organism>
<sequence length="118" mass="12489">MAVVQHEPTTERRRTLLPAAVAAVCLLLVGGVVGFAWGSAAGDPSRQVTGVVEHVNDHAISLTDVDGAEDGIIMAAFVANPDFEVHDGDTVSGTFVEFNEQDRTNAFIVEKLVSRSTP</sequence>
<name>A0ABW1LDC0_9ACTN</name>
<comment type="caution">
    <text evidence="2">The sequence shown here is derived from an EMBL/GenBank/DDBJ whole genome shotgun (WGS) entry which is preliminary data.</text>
</comment>
<keyword evidence="1" id="KW-0812">Transmembrane</keyword>
<dbReference type="RefSeq" id="WP_379149541.1">
    <property type="nucleotide sequence ID" value="NZ_JBHSRJ010000001.1"/>
</dbReference>
<keyword evidence="1" id="KW-0472">Membrane</keyword>
<feature type="transmembrane region" description="Helical" evidence="1">
    <location>
        <begin position="16"/>
        <end position="37"/>
    </location>
</feature>
<keyword evidence="1" id="KW-1133">Transmembrane helix</keyword>
<evidence type="ECO:0000313" key="3">
    <source>
        <dbReference type="Proteomes" id="UP001596135"/>
    </source>
</evidence>
<evidence type="ECO:0000313" key="2">
    <source>
        <dbReference type="EMBL" id="MFC6041683.1"/>
    </source>
</evidence>
<reference evidence="3" key="1">
    <citation type="journal article" date="2019" name="Int. J. Syst. Evol. Microbiol.">
        <title>The Global Catalogue of Microorganisms (GCM) 10K type strain sequencing project: providing services to taxonomists for standard genome sequencing and annotation.</title>
        <authorList>
            <consortium name="The Broad Institute Genomics Platform"/>
            <consortium name="The Broad Institute Genome Sequencing Center for Infectious Disease"/>
            <person name="Wu L."/>
            <person name="Ma J."/>
        </authorList>
    </citation>
    <scope>NUCLEOTIDE SEQUENCE [LARGE SCALE GENOMIC DNA]</scope>
    <source>
        <strain evidence="3">CCUG 54522</strain>
    </source>
</reference>
<dbReference type="Proteomes" id="UP001596135">
    <property type="component" value="Unassembled WGS sequence"/>
</dbReference>
<evidence type="ECO:0000256" key="1">
    <source>
        <dbReference type="SAM" id="Phobius"/>
    </source>
</evidence>